<dbReference type="Gene3D" id="3.40.50.720">
    <property type="entry name" value="NAD(P)-binding Rossmann-like Domain"/>
    <property type="match status" value="1"/>
</dbReference>
<protein>
    <submittedName>
        <fullName evidence="3">Oxidoreductase family protein</fullName>
    </submittedName>
</protein>
<dbReference type="AlphaFoldDB" id="A0AA39X8T9"/>
<evidence type="ECO:0000259" key="2">
    <source>
        <dbReference type="Pfam" id="PF22685"/>
    </source>
</evidence>
<dbReference type="Gene3D" id="3.30.360.10">
    <property type="entry name" value="Dihydrodipicolinate Reductase, domain 2"/>
    <property type="match status" value="1"/>
</dbReference>
<dbReference type="Pfam" id="PF22685">
    <property type="entry name" value="Gal80p_C-like"/>
    <property type="match status" value="1"/>
</dbReference>
<feature type="domain" description="Gfo/Idh/MocA-like oxidoreductase N-terminal" evidence="1">
    <location>
        <begin position="5"/>
        <end position="130"/>
    </location>
</feature>
<feature type="domain" description="Gal80p-like C-terminal" evidence="2">
    <location>
        <begin position="148"/>
        <end position="297"/>
    </location>
</feature>
<proteinExistence type="predicted"/>
<organism evidence="3 4">
    <name type="scientific">Bombardia bombarda</name>
    <dbReference type="NCBI Taxonomy" id="252184"/>
    <lineage>
        <taxon>Eukaryota</taxon>
        <taxon>Fungi</taxon>
        <taxon>Dikarya</taxon>
        <taxon>Ascomycota</taxon>
        <taxon>Pezizomycotina</taxon>
        <taxon>Sordariomycetes</taxon>
        <taxon>Sordariomycetidae</taxon>
        <taxon>Sordariales</taxon>
        <taxon>Lasiosphaeriaceae</taxon>
        <taxon>Bombardia</taxon>
    </lineage>
</organism>
<evidence type="ECO:0000313" key="4">
    <source>
        <dbReference type="Proteomes" id="UP001174934"/>
    </source>
</evidence>
<dbReference type="EMBL" id="JAULSR010000002">
    <property type="protein sequence ID" value="KAK0629414.1"/>
    <property type="molecule type" value="Genomic_DNA"/>
</dbReference>
<dbReference type="Pfam" id="PF01408">
    <property type="entry name" value="GFO_IDH_MocA"/>
    <property type="match status" value="1"/>
</dbReference>
<gene>
    <name evidence="3" type="ORF">B0T17DRAFT_606675</name>
</gene>
<keyword evidence="4" id="KW-1185">Reference proteome</keyword>
<sequence length="381" mass="41505">MAPLIRVGLIGLSSSAKTSWASSAHLPYLLSPTGSAKFEIVALLNSSVDAAKSAIVHYKLPASTRAYGNPDDLAADPDVDLVVCNTRVDKHHETIRPSVAAGKLVYSEWPLTQDVEHTKDLYNLAKEKGTLHKTVVGVQGGVTTLAEKLREVLAEGRIGKVLSVEVISSGGVNDRDTLPTYLSYFTERKIGGNPFTIGFAHLFDFVQSVNGDVSSIKSTVQLQRPLNKIIDKATGEVVETKQSDVPDLIHVQGKLADSPNTAKDATINFRFRKGQPFPGDWETVWTVVGEKGELRVTSPGAALQVASNSDQIAIKLHDFAKSGELEEIKWKFDDWQLELPVPARNVGKVYEAIAKGGGYPTFELALKRHEQLQEILGDWKA</sequence>
<comment type="caution">
    <text evidence="3">The sequence shown here is derived from an EMBL/GenBank/DDBJ whole genome shotgun (WGS) entry which is preliminary data.</text>
</comment>
<dbReference type="GO" id="GO:0000166">
    <property type="term" value="F:nucleotide binding"/>
    <property type="evidence" value="ECO:0007669"/>
    <property type="project" value="InterPro"/>
</dbReference>
<dbReference type="InterPro" id="IPR055080">
    <property type="entry name" value="Gal80p-like_C"/>
</dbReference>
<evidence type="ECO:0000313" key="3">
    <source>
        <dbReference type="EMBL" id="KAK0629414.1"/>
    </source>
</evidence>
<dbReference type="InterPro" id="IPR000683">
    <property type="entry name" value="Gfo/Idh/MocA-like_OxRdtase_N"/>
</dbReference>
<dbReference type="Proteomes" id="UP001174934">
    <property type="component" value="Unassembled WGS sequence"/>
</dbReference>
<dbReference type="PANTHER" id="PTHR43708:SF1">
    <property type="entry name" value="GALACTOSE_LACTOSE METABOLISM REGULATORY PROTEIN GAL80"/>
    <property type="match status" value="1"/>
</dbReference>
<dbReference type="SUPFAM" id="SSF51735">
    <property type="entry name" value="NAD(P)-binding Rossmann-fold domains"/>
    <property type="match status" value="1"/>
</dbReference>
<dbReference type="InterPro" id="IPR036291">
    <property type="entry name" value="NAD(P)-bd_dom_sf"/>
</dbReference>
<reference evidence="3" key="1">
    <citation type="submission" date="2023-06" db="EMBL/GenBank/DDBJ databases">
        <title>Genome-scale phylogeny and comparative genomics of the fungal order Sordariales.</title>
        <authorList>
            <consortium name="Lawrence Berkeley National Laboratory"/>
            <person name="Hensen N."/>
            <person name="Bonometti L."/>
            <person name="Westerberg I."/>
            <person name="Brannstrom I.O."/>
            <person name="Guillou S."/>
            <person name="Cros-Aarteil S."/>
            <person name="Calhoun S."/>
            <person name="Haridas S."/>
            <person name="Kuo A."/>
            <person name="Mondo S."/>
            <person name="Pangilinan J."/>
            <person name="Riley R."/>
            <person name="LaButti K."/>
            <person name="Andreopoulos B."/>
            <person name="Lipzen A."/>
            <person name="Chen C."/>
            <person name="Yanf M."/>
            <person name="Daum C."/>
            <person name="Ng V."/>
            <person name="Clum A."/>
            <person name="Steindorff A."/>
            <person name="Ohm R."/>
            <person name="Martin F."/>
            <person name="Silar P."/>
            <person name="Natvig D."/>
            <person name="Lalanne C."/>
            <person name="Gautier V."/>
            <person name="Ament-velasquez S.L."/>
            <person name="Kruys A."/>
            <person name="Hutchinson M.I."/>
            <person name="Powell A.J."/>
            <person name="Barry K."/>
            <person name="Miller A.N."/>
            <person name="Grigoriev I.V."/>
            <person name="Debuchy R."/>
            <person name="Gladieux P."/>
            <person name="Thoren M.H."/>
            <person name="Johannesson H."/>
        </authorList>
    </citation>
    <scope>NUCLEOTIDE SEQUENCE</scope>
    <source>
        <strain evidence="3">SMH3391-2</strain>
    </source>
</reference>
<dbReference type="PANTHER" id="PTHR43708">
    <property type="entry name" value="CONSERVED EXPRESSED OXIDOREDUCTASE (EUROFUNG)"/>
    <property type="match status" value="1"/>
</dbReference>
<dbReference type="InterPro" id="IPR051317">
    <property type="entry name" value="Gfo/Idh/MocA_oxidoreduct"/>
</dbReference>
<accession>A0AA39X8T9</accession>
<evidence type="ECO:0000259" key="1">
    <source>
        <dbReference type="Pfam" id="PF01408"/>
    </source>
</evidence>
<name>A0AA39X8T9_9PEZI</name>